<feature type="transmembrane region" description="Helical" evidence="6">
    <location>
        <begin position="306"/>
        <end position="327"/>
    </location>
</feature>
<dbReference type="GO" id="GO:0022857">
    <property type="term" value="F:transmembrane transporter activity"/>
    <property type="evidence" value="ECO:0007669"/>
    <property type="project" value="InterPro"/>
</dbReference>
<dbReference type="PANTHER" id="PTHR23502:SF51">
    <property type="entry name" value="QUINIDINE RESISTANCE PROTEIN 1-RELATED"/>
    <property type="match status" value="1"/>
</dbReference>
<comment type="subcellular location">
    <subcellularLocation>
        <location evidence="1">Membrane</location>
        <topology evidence="1">Multi-pass membrane protein</topology>
    </subcellularLocation>
</comment>
<keyword evidence="4 6" id="KW-1133">Transmembrane helix</keyword>
<sequence length="494" mass="53669">MDATKARASSYVLRGRENNEEAPVYCAFSEKEKIRSVAVASMVTFLSPVSGSIYYPALQSLSQDLGVSINTIYLTITVYMIFQGFTPLLTGTLSDQNGRRPVFDACLIVYIGVNIGLCVQDSVLILFVLRCLQSVGSNGVSVVATATIADLITRAERRKYMAYGSLGFTFGPAVGPVLGSVLTQFLGWRSIFAFLAIVAATLLTLILAFLPETCRAMVGNGSVPAPWWNRSCLQWLRLSFQSGTIAEDRGTLVSPCHRPSLWDSIRITRQRSTGLLILASTTLSSGSTAILANIPALFEDHYRFNALQVGLCYLPDAIGALSAPWTVGTLADRNFRRCCRLAGITVARNQQTPQQLLSMPLEKARLQLMLPLVYVSAGVLTIYSWVMQMRVHVAGPLIPLFFLGNVISGARNSLAMLIIDIHAQRPATASASLAFFRSLAGAGVAAAMVPLIKAIGIAWTGTLVAATWLIVSPTIFTMHRYGHNWRRMDNSSKS</sequence>
<dbReference type="InterPro" id="IPR011701">
    <property type="entry name" value="MFS"/>
</dbReference>
<dbReference type="Gene3D" id="1.20.1720.10">
    <property type="entry name" value="Multidrug resistance protein D"/>
    <property type="match status" value="1"/>
</dbReference>
<feature type="transmembrane region" description="Helical" evidence="6">
    <location>
        <begin position="457"/>
        <end position="478"/>
    </location>
</feature>
<dbReference type="Proteomes" id="UP000813423">
    <property type="component" value="Unassembled WGS sequence"/>
</dbReference>
<gene>
    <name evidence="8" type="ORF">KXV57_003588</name>
</gene>
<feature type="transmembrane region" description="Helical" evidence="6">
    <location>
        <begin position="398"/>
        <end position="419"/>
    </location>
</feature>
<evidence type="ECO:0000256" key="4">
    <source>
        <dbReference type="ARBA" id="ARBA00022989"/>
    </source>
</evidence>
<dbReference type="InterPro" id="IPR036259">
    <property type="entry name" value="MFS_trans_sf"/>
</dbReference>
<dbReference type="AlphaFoldDB" id="A0A9P8N8X5"/>
<proteinExistence type="predicted"/>
<feature type="transmembrane region" description="Helical" evidence="6">
    <location>
        <begin position="37"/>
        <end position="55"/>
    </location>
</feature>
<feature type="transmembrane region" description="Helical" evidence="6">
    <location>
        <begin position="431"/>
        <end position="451"/>
    </location>
</feature>
<organism evidence="8 9">
    <name type="scientific">Aspergillus fumigatus</name>
    <name type="common">Neosartorya fumigata</name>
    <dbReference type="NCBI Taxonomy" id="746128"/>
    <lineage>
        <taxon>Eukaryota</taxon>
        <taxon>Fungi</taxon>
        <taxon>Dikarya</taxon>
        <taxon>Ascomycota</taxon>
        <taxon>Pezizomycotina</taxon>
        <taxon>Eurotiomycetes</taxon>
        <taxon>Eurotiomycetidae</taxon>
        <taxon>Eurotiales</taxon>
        <taxon>Aspergillaceae</taxon>
        <taxon>Aspergillus</taxon>
        <taxon>Aspergillus subgen. Fumigati</taxon>
    </lineage>
</organism>
<evidence type="ECO:0000256" key="1">
    <source>
        <dbReference type="ARBA" id="ARBA00004141"/>
    </source>
</evidence>
<evidence type="ECO:0000256" key="5">
    <source>
        <dbReference type="ARBA" id="ARBA00023136"/>
    </source>
</evidence>
<evidence type="ECO:0000259" key="7">
    <source>
        <dbReference type="PROSITE" id="PS50850"/>
    </source>
</evidence>
<comment type="caution">
    <text evidence="8">The sequence shown here is derived from an EMBL/GenBank/DDBJ whole genome shotgun (WGS) entry which is preliminary data.</text>
</comment>
<keyword evidence="3 6" id="KW-0812">Transmembrane</keyword>
<keyword evidence="5 6" id="KW-0472">Membrane</keyword>
<name>A0A9P8N8X5_ASPFM</name>
<keyword evidence="2" id="KW-0813">Transport</keyword>
<dbReference type="PROSITE" id="PS50850">
    <property type="entry name" value="MFS"/>
    <property type="match status" value="1"/>
</dbReference>
<dbReference type="PANTHER" id="PTHR23502">
    <property type="entry name" value="MAJOR FACILITATOR SUPERFAMILY"/>
    <property type="match status" value="1"/>
</dbReference>
<protein>
    <recommendedName>
        <fullName evidence="7">Major facilitator superfamily (MFS) profile domain-containing protein</fullName>
    </recommendedName>
</protein>
<reference evidence="8" key="1">
    <citation type="submission" date="2021-08" db="EMBL/GenBank/DDBJ databases">
        <title>Global Aspergillus fumigatus from environmental and clinical sources.</title>
        <authorList>
            <person name="Barber A."/>
            <person name="Sae-Ong T."/>
        </authorList>
    </citation>
    <scope>NUCLEOTIDE SEQUENCE</scope>
    <source>
        <strain evidence="8">NRZ-2016-071</strain>
    </source>
</reference>
<feature type="transmembrane region" description="Helical" evidence="6">
    <location>
        <begin position="368"/>
        <end position="386"/>
    </location>
</feature>
<feature type="transmembrane region" description="Helical" evidence="6">
    <location>
        <begin position="102"/>
        <end position="129"/>
    </location>
</feature>
<dbReference type="EMBL" id="JAIBSC010000214">
    <property type="protein sequence ID" value="KAH1892855.1"/>
    <property type="molecule type" value="Genomic_DNA"/>
</dbReference>
<feature type="domain" description="Major facilitator superfamily (MFS) profile" evidence="7">
    <location>
        <begin position="36"/>
        <end position="483"/>
    </location>
</feature>
<evidence type="ECO:0000256" key="6">
    <source>
        <dbReference type="SAM" id="Phobius"/>
    </source>
</evidence>
<feature type="transmembrane region" description="Helical" evidence="6">
    <location>
        <begin position="191"/>
        <end position="210"/>
    </location>
</feature>
<dbReference type="Pfam" id="PF07690">
    <property type="entry name" value="MFS_1"/>
    <property type="match status" value="1"/>
</dbReference>
<feature type="transmembrane region" description="Helical" evidence="6">
    <location>
        <begin position="275"/>
        <end position="294"/>
    </location>
</feature>
<evidence type="ECO:0000256" key="3">
    <source>
        <dbReference type="ARBA" id="ARBA00022692"/>
    </source>
</evidence>
<accession>A0A9P8N8X5</accession>
<evidence type="ECO:0000313" key="9">
    <source>
        <dbReference type="Proteomes" id="UP000813423"/>
    </source>
</evidence>
<evidence type="ECO:0000256" key="2">
    <source>
        <dbReference type="ARBA" id="ARBA00022448"/>
    </source>
</evidence>
<evidence type="ECO:0000313" key="8">
    <source>
        <dbReference type="EMBL" id="KAH1892855.1"/>
    </source>
</evidence>
<dbReference type="SUPFAM" id="SSF103473">
    <property type="entry name" value="MFS general substrate transporter"/>
    <property type="match status" value="1"/>
</dbReference>
<dbReference type="GO" id="GO:0005886">
    <property type="term" value="C:plasma membrane"/>
    <property type="evidence" value="ECO:0007669"/>
    <property type="project" value="TreeGrafter"/>
</dbReference>
<dbReference type="InterPro" id="IPR020846">
    <property type="entry name" value="MFS_dom"/>
</dbReference>
<feature type="transmembrane region" description="Helical" evidence="6">
    <location>
        <begin position="160"/>
        <end position="179"/>
    </location>
</feature>
<feature type="transmembrane region" description="Helical" evidence="6">
    <location>
        <begin position="67"/>
        <end position="90"/>
    </location>
</feature>